<dbReference type="InterPro" id="IPR015943">
    <property type="entry name" value="WD40/YVTN_repeat-like_dom_sf"/>
</dbReference>
<evidence type="ECO:0000256" key="3">
    <source>
        <dbReference type="ARBA" id="ARBA00022737"/>
    </source>
</evidence>
<feature type="region of interest" description="Disordered" evidence="7">
    <location>
        <begin position="490"/>
        <end position="537"/>
    </location>
</feature>
<dbReference type="SUPFAM" id="SSF50978">
    <property type="entry name" value="WD40 repeat-like"/>
    <property type="match status" value="1"/>
</dbReference>
<dbReference type="PANTHER" id="PTHR10253">
    <property type="entry name" value="POLYCOMB PROTEIN"/>
    <property type="match status" value="1"/>
</dbReference>
<evidence type="ECO:0000313" key="9">
    <source>
        <dbReference type="Proteomes" id="UP000241462"/>
    </source>
</evidence>
<dbReference type="Pfam" id="PF00400">
    <property type="entry name" value="WD40"/>
    <property type="match status" value="2"/>
</dbReference>
<keyword evidence="4" id="KW-0805">Transcription regulation</keyword>
<feature type="compositionally biased region" description="Polar residues" evidence="7">
    <location>
        <begin position="524"/>
        <end position="537"/>
    </location>
</feature>
<evidence type="ECO:0000256" key="4">
    <source>
        <dbReference type="ARBA" id="ARBA00023015"/>
    </source>
</evidence>
<dbReference type="Proteomes" id="UP000241462">
    <property type="component" value="Unassembled WGS sequence"/>
</dbReference>
<dbReference type="PROSITE" id="PS50294">
    <property type="entry name" value="WD_REPEATS_REGION"/>
    <property type="match status" value="2"/>
</dbReference>
<feature type="repeat" description="WD" evidence="6">
    <location>
        <begin position="130"/>
        <end position="165"/>
    </location>
</feature>
<dbReference type="InterPro" id="IPR051243">
    <property type="entry name" value="PcG_WD-repeat"/>
</dbReference>
<dbReference type="SMART" id="SM00320">
    <property type="entry name" value="WD40"/>
    <property type="match status" value="4"/>
</dbReference>
<dbReference type="STRING" id="2025994.A0A2T3A314"/>
<keyword evidence="9" id="KW-1185">Reference proteome</keyword>
<keyword evidence="2 6" id="KW-0853">WD repeat</keyword>
<dbReference type="PROSITE" id="PS50082">
    <property type="entry name" value="WD_REPEATS_2"/>
    <property type="match status" value="2"/>
</dbReference>
<evidence type="ECO:0000256" key="7">
    <source>
        <dbReference type="SAM" id="MobiDB-lite"/>
    </source>
</evidence>
<organism evidence="8 9">
    <name type="scientific">Coniella lustricola</name>
    <dbReference type="NCBI Taxonomy" id="2025994"/>
    <lineage>
        <taxon>Eukaryota</taxon>
        <taxon>Fungi</taxon>
        <taxon>Dikarya</taxon>
        <taxon>Ascomycota</taxon>
        <taxon>Pezizomycotina</taxon>
        <taxon>Sordariomycetes</taxon>
        <taxon>Sordariomycetidae</taxon>
        <taxon>Diaporthales</taxon>
        <taxon>Schizoparmaceae</taxon>
        <taxon>Coniella</taxon>
    </lineage>
</organism>
<gene>
    <name evidence="8" type="ORF">BD289DRAFT_26418</name>
</gene>
<name>A0A2T3A314_9PEZI</name>
<sequence>MPSLHGPEWDFPKLRASFGLEDDFKHVKDDKEDTEFFDVKFYPYDPVDADPIFAVVSKKHVVICRLVQAADNVLPCEIVRIIRDDDPDALNCSCTWSKEPETGRALLCVAGRDAKIKVYNVRDGTLHATLVGHGGEINDLATSPDNPCVIASASDDTTVRLWSLDPVHAVQPCICLLGGEGHSWNLLSVAFHSTGRYVLSAGHDQVINLWTLPDLPTEHVDRPIVVHYPHFSTSEVHHGMIDCVDFYGDLILSKAGYEYKIVLWRIEGFDSRDPPPTPSSAPTVHDPSRTTRSSFAPTSAPSQWMRLLEFDTLPERQPQFYLRFSLHHVYGQHPVLCFCNSVNQIMFWDMARLTAYQDFIDALCDPGRDPTAKIAKPPWLLPAHHKMKAAPPPLDAEGEEAYAASIMRPIGHKDPFDIEKILLQEGYNQQTISQWQSRFDTSNPNKRIKPHKVEHLQGNQFVGRQSAWSPNGSWCVVVGSRNHAAIFQRWAKSERSSTSRQNSNVPSDGQSRSTPAMGGESDVMSASASFAQTDEYM</sequence>
<accession>A0A2T3A314</accession>
<feature type="compositionally biased region" description="Polar residues" evidence="7">
    <location>
        <begin position="498"/>
        <end position="514"/>
    </location>
</feature>
<evidence type="ECO:0000256" key="2">
    <source>
        <dbReference type="ARBA" id="ARBA00022574"/>
    </source>
</evidence>
<dbReference type="InterPro" id="IPR001680">
    <property type="entry name" value="WD40_rpt"/>
</dbReference>
<comment type="similarity">
    <text evidence="1">Belongs to the WD repeat ESC family.</text>
</comment>
<dbReference type="InterPro" id="IPR036322">
    <property type="entry name" value="WD40_repeat_dom_sf"/>
</dbReference>
<evidence type="ECO:0000256" key="6">
    <source>
        <dbReference type="PROSITE-ProRule" id="PRU00221"/>
    </source>
</evidence>
<evidence type="ECO:0000256" key="1">
    <source>
        <dbReference type="ARBA" id="ARBA00008075"/>
    </source>
</evidence>
<feature type="region of interest" description="Disordered" evidence="7">
    <location>
        <begin position="273"/>
        <end position="298"/>
    </location>
</feature>
<feature type="repeat" description="WD" evidence="6">
    <location>
        <begin position="179"/>
        <end position="212"/>
    </location>
</feature>
<dbReference type="InParanoid" id="A0A2T3A314"/>
<evidence type="ECO:0000256" key="5">
    <source>
        <dbReference type="ARBA" id="ARBA00023163"/>
    </source>
</evidence>
<keyword evidence="3" id="KW-0677">Repeat</keyword>
<dbReference type="OrthoDB" id="7318948at2759"/>
<reference evidence="8 9" key="1">
    <citation type="journal article" date="2018" name="Mycol. Prog.">
        <title>Coniella lustricola, a new species from submerged detritus.</title>
        <authorList>
            <person name="Raudabaugh D.B."/>
            <person name="Iturriaga T."/>
            <person name="Carver A."/>
            <person name="Mondo S."/>
            <person name="Pangilinan J."/>
            <person name="Lipzen A."/>
            <person name="He G."/>
            <person name="Amirebrahimi M."/>
            <person name="Grigoriev I.V."/>
            <person name="Miller A.N."/>
        </authorList>
    </citation>
    <scope>NUCLEOTIDE SEQUENCE [LARGE SCALE GENOMIC DNA]</scope>
    <source>
        <strain evidence="8 9">B22-T-1</strain>
    </source>
</reference>
<dbReference type="AlphaFoldDB" id="A0A2T3A314"/>
<evidence type="ECO:0000313" key="8">
    <source>
        <dbReference type="EMBL" id="PSR81974.1"/>
    </source>
</evidence>
<proteinExistence type="inferred from homology"/>
<protein>
    <submittedName>
        <fullName evidence="8">WD40-repeat-containing domain protein</fullName>
    </submittedName>
</protein>
<dbReference type="EMBL" id="KZ678489">
    <property type="protein sequence ID" value="PSR81974.1"/>
    <property type="molecule type" value="Genomic_DNA"/>
</dbReference>
<dbReference type="Gene3D" id="2.130.10.10">
    <property type="entry name" value="YVTN repeat-like/Quinoprotein amine dehydrogenase"/>
    <property type="match status" value="1"/>
</dbReference>
<keyword evidence="5" id="KW-0804">Transcription</keyword>